<reference evidence="2" key="1">
    <citation type="submission" date="2019-08" db="EMBL/GenBank/DDBJ databases">
        <authorList>
            <person name="Kucharzyk K."/>
            <person name="Murdoch R.W."/>
            <person name="Higgins S."/>
            <person name="Loffler F."/>
        </authorList>
    </citation>
    <scope>NUCLEOTIDE SEQUENCE</scope>
</reference>
<evidence type="ECO:0000313" key="2">
    <source>
        <dbReference type="EMBL" id="MPM98431.1"/>
    </source>
</evidence>
<accession>A0A645EAJ4</accession>
<feature type="region of interest" description="Disordered" evidence="1">
    <location>
        <begin position="23"/>
        <end position="44"/>
    </location>
</feature>
<dbReference type="EMBL" id="VSSQ01044597">
    <property type="protein sequence ID" value="MPM98431.1"/>
    <property type="molecule type" value="Genomic_DNA"/>
</dbReference>
<sequence length="97" mass="10766">MLGHAEHPVTFLRRQIHRRQGQQRGLGFDRDFGHGQRVGHGGRTDQDIDLVFINQLLGVLGSLGRIGRIVEQDVVHLLAGNGGRQQGQGVLLRRTQS</sequence>
<name>A0A645EAJ4_9ZZZZ</name>
<dbReference type="AlphaFoldDB" id="A0A645EAJ4"/>
<protein>
    <submittedName>
        <fullName evidence="2">Uncharacterized protein</fullName>
    </submittedName>
</protein>
<proteinExistence type="predicted"/>
<evidence type="ECO:0000256" key="1">
    <source>
        <dbReference type="SAM" id="MobiDB-lite"/>
    </source>
</evidence>
<organism evidence="2">
    <name type="scientific">bioreactor metagenome</name>
    <dbReference type="NCBI Taxonomy" id="1076179"/>
    <lineage>
        <taxon>unclassified sequences</taxon>
        <taxon>metagenomes</taxon>
        <taxon>ecological metagenomes</taxon>
    </lineage>
</organism>
<gene>
    <name evidence="2" type="ORF">SDC9_145617</name>
</gene>
<comment type="caution">
    <text evidence="2">The sequence shown here is derived from an EMBL/GenBank/DDBJ whole genome shotgun (WGS) entry which is preliminary data.</text>
</comment>